<dbReference type="PANTHER" id="PTHR11851">
    <property type="entry name" value="METALLOPROTEASE"/>
    <property type="match status" value="1"/>
</dbReference>
<evidence type="ECO:0000313" key="5">
    <source>
        <dbReference type="EMBL" id="BDU50770.1"/>
    </source>
</evidence>
<dbReference type="InterPro" id="IPR007863">
    <property type="entry name" value="Peptidase_M16_C"/>
</dbReference>
<feature type="domain" description="Peptidase M16 N-terminal" evidence="3">
    <location>
        <begin position="15"/>
        <end position="159"/>
    </location>
</feature>
<dbReference type="Gene3D" id="3.30.830.10">
    <property type="entry name" value="Metalloenzyme, LuxS/M16 peptidase-like"/>
    <property type="match status" value="2"/>
</dbReference>
<keyword evidence="6" id="KW-1185">Reference proteome</keyword>
<proteinExistence type="inferred from homology"/>
<keyword evidence="5" id="KW-0378">Hydrolase</keyword>
<evidence type="ECO:0000313" key="6">
    <source>
        <dbReference type="Proteomes" id="UP001321582"/>
    </source>
</evidence>
<organism evidence="5 6">
    <name type="scientific">Haliovirga abyssi</name>
    <dbReference type="NCBI Taxonomy" id="2996794"/>
    <lineage>
        <taxon>Bacteria</taxon>
        <taxon>Fusobacteriati</taxon>
        <taxon>Fusobacteriota</taxon>
        <taxon>Fusobacteriia</taxon>
        <taxon>Fusobacteriales</taxon>
        <taxon>Haliovirgaceae</taxon>
        <taxon>Haliovirga</taxon>
    </lineage>
</organism>
<evidence type="ECO:0000259" key="4">
    <source>
        <dbReference type="Pfam" id="PF05193"/>
    </source>
</evidence>
<keyword evidence="5" id="KW-0645">Protease</keyword>
<feature type="domain" description="Peptidase M16 C-terminal" evidence="4">
    <location>
        <begin position="167"/>
        <end position="342"/>
    </location>
</feature>
<dbReference type="SUPFAM" id="SSF63411">
    <property type="entry name" value="LuxS/MPP-like metallohydrolase"/>
    <property type="match status" value="2"/>
</dbReference>
<evidence type="ECO:0000259" key="3">
    <source>
        <dbReference type="Pfam" id="PF00675"/>
    </source>
</evidence>
<name>A0AAU9DBV1_9FUSO</name>
<protein>
    <submittedName>
        <fullName evidence="5">Zinc protease</fullName>
    </submittedName>
</protein>
<evidence type="ECO:0000256" key="1">
    <source>
        <dbReference type="ARBA" id="ARBA00007261"/>
    </source>
</evidence>
<dbReference type="GO" id="GO:0006508">
    <property type="term" value="P:proteolysis"/>
    <property type="evidence" value="ECO:0007669"/>
    <property type="project" value="UniProtKB-KW"/>
</dbReference>
<dbReference type="Pfam" id="PF05193">
    <property type="entry name" value="Peptidase_M16_C"/>
    <property type="match status" value="1"/>
</dbReference>
<dbReference type="Pfam" id="PF00675">
    <property type="entry name" value="Peptidase_M16"/>
    <property type="match status" value="1"/>
</dbReference>
<dbReference type="InterPro" id="IPR050361">
    <property type="entry name" value="MPP/UQCRC_Complex"/>
</dbReference>
<gene>
    <name evidence="5" type="ORF">HLVA_13390</name>
</gene>
<reference evidence="5 6" key="1">
    <citation type="submission" date="2022-11" db="EMBL/GenBank/DDBJ databases">
        <title>Haliovirga abyssi gen. nov., sp. nov., a mesophilic fermentative bacterium isolated from the Iheya North hydrothermal field and the proposal of Haliovirgaceae fam. nov.</title>
        <authorList>
            <person name="Miyazaki U."/>
            <person name="Tame A."/>
            <person name="Miyazaki J."/>
            <person name="Takai K."/>
            <person name="Sawayama S."/>
            <person name="Kitajima M."/>
            <person name="Okamoto A."/>
            <person name="Nakagawa S."/>
        </authorList>
    </citation>
    <scope>NUCLEOTIDE SEQUENCE [LARGE SCALE GENOMIC DNA]</scope>
    <source>
        <strain evidence="5 6">IC12</strain>
    </source>
</reference>
<dbReference type="PROSITE" id="PS00143">
    <property type="entry name" value="INSULINASE"/>
    <property type="match status" value="1"/>
</dbReference>
<dbReference type="EMBL" id="AP027059">
    <property type="protein sequence ID" value="BDU50770.1"/>
    <property type="molecule type" value="Genomic_DNA"/>
</dbReference>
<dbReference type="PANTHER" id="PTHR11851:SF49">
    <property type="entry name" value="MITOCHONDRIAL-PROCESSING PEPTIDASE SUBUNIT ALPHA"/>
    <property type="match status" value="1"/>
</dbReference>
<dbReference type="AlphaFoldDB" id="A0AAU9DBV1"/>
<dbReference type="GO" id="GO:0004222">
    <property type="term" value="F:metalloendopeptidase activity"/>
    <property type="evidence" value="ECO:0007669"/>
    <property type="project" value="InterPro"/>
</dbReference>
<dbReference type="InterPro" id="IPR001431">
    <property type="entry name" value="Pept_M16_Zn_BS"/>
</dbReference>
<dbReference type="RefSeq" id="WP_307903626.1">
    <property type="nucleotide sequence ID" value="NZ_AP027059.1"/>
</dbReference>
<comment type="similarity">
    <text evidence="1 2">Belongs to the peptidase M16 family.</text>
</comment>
<dbReference type="InterPro" id="IPR011249">
    <property type="entry name" value="Metalloenz_LuxS/M16"/>
</dbReference>
<dbReference type="InterPro" id="IPR011765">
    <property type="entry name" value="Pept_M16_N"/>
</dbReference>
<accession>A0AAU9DBV1</accession>
<evidence type="ECO:0000256" key="2">
    <source>
        <dbReference type="RuleBase" id="RU004447"/>
    </source>
</evidence>
<dbReference type="Proteomes" id="UP001321582">
    <property type="component" value="Chromosome"/>
</dbReference>
<dbReference type="GO" id="GO:0046872">
    <property type="term" value="F:metal ion binding"/>
    <property type="evidence" value="ECO:0007669"/>
    <property type="project" value="InterPro"/>
</dbReference>
<sequence>MFKFEIVELENGIPVIMEVTKNVKSATIGIYAITGSKYENYEEKGISHLLEHMLFKGTSRRNAKEISEDIDNVGGKINAYTSKEVTAYYVSIVNTYLNLAIDVLADIYTNSTFPEEELEKEKKVVIEEIRMYEDIPEEKIHEINSRFVLNKSNLGLPIAGSEESVTNISRELLKKYWEDRYTKDNTVISVVGNFNKEEVIKQLNENIGKLNRTKVDREYNKEVIINTGIEEMKRESNQVHLCVNTKGISYLDKNRYILSLLSNILGGSMSSRLFQKVREDKGLAYSVYTYSSMYKEGGFFTAYAGSTKDKYNEAIEIIKNEFKDIYENGITKKELEKSKNQYISDLTLGLETTRSRMARMALAYIRYGEIRKIEAILEDIKNITLEDIHDFAKTYFKEDNYSVVALGDI</sequence>
<dbReference type="KEGG" id="haby:HLVA_13390"/>